<dbReference type="GeneID" id="75136364"/>
<evidence type="ECO:0000313" key="2">
    <source>
        <dbReference type="EMBL" id="UXC63650.1"/>
    </source>
</evidence>
<organism evidence="2 3">
    <name type="scientific">Ligilactobacillus agilis</name>
    <dbReference type="NCBI Taxonomy" id="1601"/>
    <lineage>
        <taxon>Bacteria</taxon>
        <taxon>Bacillati</taxon>
        <taxon>Bacillota</taxon>
        <taxon>Bacilli</taxon>
        <taxon>Lactobacillales</taxon>
        <taxon>Lactobacillaceae</taxon>
        <taxon>Ligilactobacillus</taxon>
    </lineage>
</organism>
<name>A0A9Q9N0L2_9LACO</name>
<dbReference type="RefSeq" id="WP_260904175.1">
    <property type="nucleotide sequence ID" value="NZ_CP104396.1"/>
</dbReference>
<evidence type="ECO:0000259" key="1">
    <source>
        <dbReference type="Pfam" id="PF04577"/>
    </source>
</evidence>
<gene>
    <name evidence="2" type="ORF">N4562_00890</name>
</gene>
<proteinExistence type="predicted"/>
<dbReference type="Pfam" id="PF04577">
    <property type="entry name" value="Glyco_transf_61"/>
    <property type="match status" value="1"/>
</dbReference>
<dbReference type="Proteomes" id="UP001058429">
    <property type="component" value="Chromosome"/>
</dbReference>
<sequence length="389" mass="44943">MNISYDYVMSESLKVESKKFAQKKHLSDKQPSCKCYDNATILPLKEDYREEKNGKWGKGGVVDSQGNFVQESAYTGDWVSQGGLYEYSTVVSKMDKEVVYIGCISSHYGHFLVDCTTKLWALLKLKKNITVAYTGDRKISGNEKRIIELLGVKNENLLHVDKPMSFKKVFVPEQGAKPGVWYTKEYAAVFKLIQENIDNSVAHFDDFNRKVYFTRTGYSDAKKKEVGESTLEKVFFNNGFEIHHPEKMDLIKMMELVNAASVVVCINGTIPLNMIFSSNKNLKLVVLNKTDVYHRNLEYFAEICNLNIEYVDVYNKFKGNDLGLGPFFVTVTDELKRYLFSNNMTLPNNFNSIKYKDYFIFILLKINRLIRNKLRPIKVRFKEFLSNTK</sequence>
<accession>A0A9Q9N0L2</accession>
<dbReference type="AlphaFoldDB" id="A0A9Q9N0L2"/>
<dbReference type="EMBL" id="CP104396">
    <property type="protein sequence ID" value="UXC63650.1"/>
    <property type="molecule type" value="Genomic_DNA"/>
</dbReference>
<dbReference type="GO" id="GO:0016757">
    <property type="term" value="F:glycosyltransferase activity"/>
    <property type="evidence" value="ECO:0007669"/>
    <property type="project" value="InterPro"/>
</dbReference>
<feature type="domain" description="Glycosyltransferase 61 catalytic" evidence="1">
    <location>
        <begin position="108"/>
        <end position="279"/>
    </location>
</feature>
<protein>
    <submittedName>
        <fullName evidence="2">Glycosyltransferase family 61 protein</fullName>
    </submittedName>
</protein>
<reference evidence="2" key="1">
    <citation type="submission" date="2022-09" db="EMBL/GenBank/DDBJ databases">
        <title>Complete genome of Ligilactobacillus agilis AM_LB6, isolated from chicken feces.</title>
        <authorList>
            <person name="den Bakker H.C."/>
            <person name="Mann A."/>
        </authorList>
    </citation>
    <scope>NUCLEOTIDE SEQUENCE</scope>
    <source>
        <strain evidence="2">AM_LB6</strain>
    </source>
</reference>
<dbReference type="InterPro" id="IPR049625">
    <property type="entry name" value="Glyco_transf_61_cat"/>
</dbReference>
<evidence type="ECO:0000313" key="3">
    <source>
        <dbReference type="Proteomes" id="UP001058429"/>
    </source>
</evidence>